<evidence type="ECO:0000313" key="1">
    <source>
        <dbReference type="EMBL" id="GEM18333.1"/>
    </source>
</evidence>
<protein>
    <submittedName>
        <fullName evidence="1">Uncharacterized protein</fullName>
    </submittedName>
</protein>
<dbReference type="EMBL" id="BARJ01000012">
    <property type="protein sequence ID" value="GEM18333.1"/>
    <property type="molecule type" value="Genomic_DNA"/>
</dbReference>
<dbReference type="Proteomes" id="UP000484858">
    <property type="component" value="Unassembled WGS sequence"/>
</dbReference>
<sequence>MTTKILALGDALGNLAHFGLMLGQRFDSVDVPLLIEGLEFEAFIVDEGIRQ</sequence>
<proteinExistence type="predicted"/>
<accession>A0A829WZ10</accession>
<dbReference type="AlphaFoldDB" id="A0A829WZ10"/>
<organism evidence="1 2">
    <name type="scientific">Gluconobacter oxydans NBRC 3293</name>
    <dbReference type="NCBI Taxonomy" id="1315969"/>
    <lineage>
        <taxon>Bacteria</taxon>
        <taxon>Pseudomonadati</taxon>
        <taxon>Pseudomonadota</taxon>
        <taxon>Alphaproteobacteria</taxon>
        <taxon>Acetobacterales</taxon>
        <taxon>Acetobacteraceae</taxon>
        <taxon>Gluconobacter</taxon>
    </lineage>
</organism>
<name>A0A829WZ10_GLUOY</name>
<evidence type="ECO:0000313" key="2">
    <source>
        <dbReference type="Proteomes" id="UP000484858"/>
    </source>
</evidence>
<reference evidence="1 2" key="1">
    <citation type="submission" date="2013-04" db="EMBL/GenBank/DDBJ databases">
        <title>Gluconobacter oxydans NBRC 3293 whole genome sequence.</title>
        <authorList>
            <person name="Matsutani M."/>
            <person name="Yakushi T."/>
            <person name="Matsushita K."/>
        </authorList>
    </citation>
    <scope>NUCLEOTIDE SEQUENCE [LARGE SCALE GENOMIC DNA]</scope>
    <source>
        <strain evidence="1 2">NBRC 3293</strain>
    </source>
</reference>
<comment type="caution">
    <text evidence="1">The sequence shown here is derived from an EMBL/GenBank/DDBJ whole genome shotgun (WGS) entry which is preliminary data.</text>
</comment>
<gene>
    <name evidence="1" type="ORF">NBRC3293_2831</name>
</gene>